<dbReference type="PANTHER" id="PTHR44019">
    <property type="entry name" value="WD REPEAT-CONTAINING PROTEIN 55"/>
    <property type="match status" value="1"/>
</dbReference>
<name>A0A6A6IKV5_9PLEO</name>
<feature type="repeat" description="WD" evidence="3">
    <location>
        <begin position="276"/>
        <end position="317"/>
    </location>
</feature>
<proteinExistence type="predicted"/>
<dbReference type="EMBL" id="ML987193">
    <property type="protein sequence ID" value="KAF2250698.1"/>
    <property type="molecule type" value="Genomic_DNA"/>
</dbReference>
<dbReference type="PANTHER" id="PTHR44019:SF8">
    <property type="entry name" value="POC1 CENTRIOLAR PROTEIN HOMOLOG"/>
    <property type="match status" value="1"/>
</dbReference>
<keyword evidence="1 3" id="KW-0853">WD repeat</keyword>
<keyword evidence="5" id="KW-1185">Reference proteome</keyword>
<dbReference type="InterPro" id="IPR011047">
    <property type="entry name" value="Quinoprotein_ADH-like_sf"/>
</dbReference>
<dbReference type="InterPro" id="IPR050505">
    <property type="entry name" value="WDR55/POC1"/>
</dbReference>
<gene>
    <name evidence="4" type="ORF">BU26DRAFT_562664</name>
</gene>
<evidence type="ECO:0000256" key="1">
    <source>
        <dbReference type="ARBA" id="ARBA00022574"/>
    </source>
</evidence>
<evidence type="ECO:0000256" key="3">
    <source>
        <dbReference type="PROSITE-ProRule" id="PRU00221"/>
    </source>
</evidence>
<dbReference type="GeneID" id="54586382"/>
<dbReference type="SUPFAM" id="SSF50998">
    <property type="entry name" value="Quinoprotein alcohol dehydrogenase-like"/>
    <property type="match status" value="1"/>
</dbReference>
<evidence type="ECO:0000313" key="5">
    <source>
        <dbReference type="Proteomes" id="UP000800094"/>
    </source>
</evidence>
<dbReference type="InterPro" id="IPR001680">
    <property type="entry name" value="WD40_rpt"/>
</dbReference>
<dbReference type="Gene3D" id="2.130.10.10">
    <property type="entry name" value="YVTN repeat-like/Quinoprotein amine dehydrogenase"/>
    <property type="match status" value="2"/>
</dbReference>
<dbReference type="AlphaFoldDB" id="A0A6A6IKV5"/>
<dbReference type="InterPro" id="IPR015943">
    <property type="entry name" value="WD40/YVTN_repeat-like_dom_sf"/>
</dbReference>
<dbReference type="OrthoDB" id="194358at2759"/>
<protein>
    <submittedName>
        <fullName evidence="4">WD40 repeat-like protein</fullName>
    </submittedName>
</protein>
<organism evidence="4 5">
    <name type="scientific">Trematosphaeria pertusa</name>
    <dbReference type="NCBI Taxonomy" id="390896"/>
    <lineage>
        <taxon>Eukaryota</taxon>
        <taxon>Fungi</taxon>
        <taxon>Dikarya</taxon>
        <taxon>Ascomycota</taxon>
        <taxon>Pezizomycotina</taxon>
        <taxon>Dothideomycetes</taxon>
        <taxon>Pleosporomycetidae</taxon>
        <taxon>Pleosporales</taxon>
        <taxon>Massarineae</taxon>
        <taxon>Trematosphaeriaceae</taxon>
        <taxon>Trematosphaeria</taxon>
    </lineage>
</organism>
<evidence type="ECO:0000256" key="2">
    <source>
        <dbReference type="ARBA" id="ARBA00022737"/>
    </source>
</evidence>
<dbReference type="Proteomes" id="UP000800094">
    <property type="component" value="Unassembled WGS sequence"/>
</dbReference>
<evidence type="ECO:0000313" key="4">
    <source>
        <dbReference type="EMBL" id="KAF2250698.1"/>
    </source>
</evidence>
<reference evidence="4" key="1">
    <citation type="journal article" date="2020" name="Stud. Mycol.">
        <title>101 Dothideomycetes genomes: a test case for predicting lifestyles and emergence of pathogens.</title>
        <authorList>
            <person name="Haridas S."/>
            <person name="Albert R."/>
            <person name="Binder M."/>
            <person name="Bloem J."/>
            <person name="Labutti K."/>
            <person name="Salamov A."/>
            <person name="Andreopoulos B."/>
            <person name="Baker S."/>
            <person name="Barry K."/>
            <person name="Bills G."/>
            <person name="Bluhm B."/>
            <person name="Cannon C."/>
            <person name="Castanera R."/>
            <person name="Culley D."/>
            <person name="Daum C."/>
            <person name="Ezra D."/>
            <person name="Gonzalez J."/>
            <person name="Henrissat B."/>
            <person name="Kuo A."/>
            <person name="Liang C."/>
            <person name="Lipzen A."/>
            <person name="Lutzoni F."/>
            <person name="Magnuson J."/>
            <person name="Mondo S."/>
            <person name="Nolan M."/>
            <person name="Ohm R."/>
            <person name="Pangilinan J."/>
            <person name="Park H.-J."/>
            <person name="Ramirez L."/>
            <person name="Alfaro M."/>
            <person name="Sun H."/>
            <person name="Tritt A."/>
            <person name="Yoshinaga Y."/>
            <person name="Zwiers L.-H."/>
            <person name="Turgeon B."/>
            <person name="Goodwin S."/>
            <person name="Spatafora J."/>
            <person name="Crous P."/>
            <person name="Grigoriev I."/>
        </authorList>
    </citation>
    <scope>NUCLEOTIDE SEQUENCE</scope>
    <source>
        <strain evidence="4">CBS 122368</strain>
    </source>
</reference>
<sequence>MASCGTRTIRIWNISTGEEVHTFEASKQCIGLTYNEGLLVPACDKNYLASWNLHENGTRLPDKPWDPGDECAEGPLRRPPSAISISIGQNMLAAAYPGRPIILWDLEEDSYYGSCGKKLASGETSKHLVTALVFNPNPAFELLAASYLDSELALFDPFAGYGVIDIYGFESLKLLYRVKPSNLYIKQLDFSRDSLHLVDIRGSQCNVWEPAALHRASISEDSTESTSPFVEVIASEARVKISAILLSNKETYVACGKDDGSVCVYELQTGTQTNTLYHHKSRVHILTWVPGGKIIMSVDTSNSILAWSVEDSKEKTLITDQQIFQARLDCGYTITQLLPNSAASKFILSTRESDHLWRMVGKQEQLRIPRDSPGLCKWLQHPQSAQHVICMDGAAVRIHTWDDWSQVRTISTTIDMRHLQLKSVVSCMVNRRPSILIELSELHGGADTRSLGLLDLELLRVESGSGEPVSPFGNDERKDTAISVTTKQSTREASTPLRKEQLRIFSGRVSHVIGISDARKLIFLDKHSWVCSVGLDDVDGKRIQYSRHFFVPYDWFSGTRGIHCALSRRNILFACNDNVAIVKGGLEYAETVIIPLAESEAKGTDV</sequence>
<accession>A0A6A6IKV5</accession>
<dbReference type="SMART" id="SM00320">
    <property type="entry name" value="WD40"/>
    <property type="match status" value="3"/>
</dbReference>
<keyword evidence="2" id="KW-0677">Repeat</keyword>
<dbReference type="RefSeq" id="XP_033685702.1">
    <property type="nucleotide sequence ID" value="XM_033833052.1"/>
</dbReference>
<dbReference type="PROSITE" id="PS50082">
    <property type="entry name" value="WD_REPEATS_2"/>
    <property type="match status" value="1"/>
</dbReference>